<accession>A0A9P1L2R0</accession>
<evidence type="ECO:0000256" key="4">
    <source>
        <dbReference type="ARBA" id="ARBA00022989"/>
    </source>
</evidence>
<name>A0A9P1L2R0_PARSO</name>
<dbReference type="Pfam" id="PF01925">
    <property type="entry name" value="TauE"/>
    <property type="match status" value="1"/>
</dbReference>
<feature type="transmembrane region" description="Helical" evidence="6">
    <location>
        <begin position="74"/>
        <end position="91"/>
    </location>
</feature>
<keyword evidence="5 6" id="KW-0472">Membrane</keyword>
<dbReference type="AlphaFoldDB" id="A0A9P1L2R0"/>
<dbReference type="EMBL" id="CDNY01000028">
    <property type="protein sequence ID" value="CEO35940.1"/>
    <property type="molecule type" value="Genomic_DNA"/>
</dbReference>
<evidence type="ECO:0000256" key="1">
    <source>
        <dbReference type="ARBA" id="ARBA00004141"/>
    </source>
</evidence>
<keyword evidence="3 6" id="KW-0812">Transmembrane</keyword>
<comment type="subcellular location">
    <subcellularLocation>
        <location evidence="6">Cell membrane</location>
        <topology evidence="6">Multi-pass membrane protein</topology>
    </subcellularLocation>
    <subcellularLocation>
        <location evidence="1">Membrane</location>
        <topology evidence="1">Multi-pass membrane protein</topology>
    </subcellularLocation>
</comment>
<reference evidence="8" key="1">
    <citation type="submission" date="2015-01" db="EMBL/GenBank/DDBJ databases">
        <authorList>
            <person name="Aslett A.Martin."/>
            <person name="De Silva Nishadi"/>
        </authorList>
    </citation>
    <scope>NUCLEOTIDE SEQUENCE [LARGE SCALE GENOMIC DNA]</scope>
    <source>
        <strain evidence="8">UMC4404</strain>
    </source>
</reference>
<evidence type="ECO:0000256" key="2">
    <source>
        <dbReference type="ARBA" id="ARBA00009142"/>
    </source>
</evidence>
<keyword evidence="6" id="KW-1003">Cell membrane</keyword>
<dbReference type="KEGG" id="psor:RSJ16_17375"/>
<gene>
    <name evidence="7" type="ORF">UMC4404_29081</name>
</gene>
<evidence type="ECO:0000313" key="8">
    <source>
        <dbReference type="Proteomes" id="UP000049685"/>
    </source>
</evidence>
<evidence type="ECO:0000256" key="3">
    <source>
        <dbReference type="ARBA" id="ARBA00022692"/>
    </source>
</evidence>
<sequence>MEILYFLIAIISTIIGSAAGIGGGVIIKPALDALSKYSLPTVNLLSSSTIFIMSIVTVFYQLKKKNKINSKNTIIVAIGSIIGGVIGQKIMTLLTSSRININIINNVQSVMLIILLLIVFIYMKNKSNIKTYNINNITLIGLLGLFLGAISAFLGIGGGPMNVAAFTILFSMSANEAARNSIIVIFFSQGSKILSIALTTGFSNYKLEMLPIMLIGGVLGGIIGYRLNKSVSEKNIVKVFNTVLIAIVILNVYNIFK</sequence>
<feature type="transmembrane region" description="Helical" evidence="6">
    <location>
        <begin position="103"/>
        <end position="123"/>
    </location>
</feature>
<evidence type="ECO:0000256" key="5">
    <source>
        <dbReference type="ARBA" id="ARBA00023136"/>
    </source>
</evidence>
<comment type="caution">
    <text evidence="7">The sequence shown here is derived from an EMBL/GenBank/DDBJ whole genome shotgun (WGS) entry which is preliminary data.</text>
</comment>
<dbReference type="Proteomes" id="UP000049685">
    <property type="component" value="Unassembled WGS sequence"/>
</dbReference>
<dbReference type="PANTHER" id="PTHR43701:SF2">
    <property type="entry name" value="MEMBRANE TRANSPORTER PROTEIN YJNA-RELATED"/>
    <property type="match status" value="1"/>
</dbReference>
<dbReference type="InterPro" id="IPR051598">
    <property type="entry name" value="TSUP/Inactive_protease-like"/>
</dbReference>
<comment type="similarity">
    <text evidence="2 6">Belongs to the 4-toluene sulfonate uptake permease (TSUP) (TC 2.A.102) family.</text>
</comment>
<dbReference type="RefSeq" id="WP_055330870.1">
    <property type="nucleotide sequence ID" value="NZ_CDLK01000052.1"/>
</dbReference>
<keyword evidence="4 6" id="KW-1133">Transmembrane helix</keyword>
<evidence type="ECO:0000256" key="6">
    <source>
        <dbReference type="RuleBase" id="RU363041"/>
    </source>
</evidence>
<evidence type="ECO:0000313" key="7">
    <source>
        <dbReference type="EMBL" id="CEO35940.1"/>
    </source>
</evidence>
<proteinExistence type="inferred from homology"/>
<organism evidence="7 8">
    <name type="scientific">Paraclostridium sordellii</name>
    <name type="common">Clostridium sordellii</name>
    <dbReference type="NCBI Taxonomy" id="1505"/>
    <lineage>
        <taxon>Bacteria</taxon>
        <taxon>Bacillati</taxon>
        <taxon>Bacillota</taxon>
        <taxon>Clostridia</taxon>
        <taxon>Peptostreptococcales</taxon>
        <taxon>Peptostreptococcaceae</taxon>
        <taxon>Paraclostridium</taxon>
    </lineage>
</organism>
<feature type="transmembrane region" description="Helical" evidence="6">
    <location>
        <begin position="6"/>
        <end position="27"/>
    </location>
</feature>
<dbReference type="PANTHER" id="PTHR43701">
    <property type="entry name" value="MEMBRANE TRANSPORTER PROTEIN MJ0441-RELATED"/>
    <property type="match status" value="1"/>
</dbReference>
<feature type="transmembrane region" description="Helical" evidence="6">
    <location>
        <begin position="39"/>
        <end position="62"/>
    </location>
</feature>
<feature type="transmembrane region" description="Helical" evidence="6">
    <location>
        <begin position="143"/>
        <end position="170"/>
    </location>
</feature>
<protein>
    <recommendedName>
        <fullName evidence="6">Probable membrane transporter protein</fullName>
    </recommendedName>
</protein>
<feature type="transmembrane region" description="Helical" evidence="6">
    <location>
        <begin position="239"/>
        <end position="256"/>
    </location>
</feature>
<dbReference type="GO" id="GO:0005886">
    <property type="term" value="C:plasma membrane"/>
    <property type="evidence" value="ECO:0007669"/>
    <property type="project" value="UniProtKB-SubCell"/>
</dbReference>
<feature type="transmembrane region" description="Helical" evidence="6">
    <location>
        <begin position="209"/>
        <end position="227"/>
    </location>
</feature>
<dbReference type="InterPro" id="IPR002781">
    <property type="entry name" value="TM_pro_TauE-like"/>
</dbReference>